<evidence type="ECO:0000259" key="6">
    <source>
        <dbReference type="Pfam" id="PF01782"/>
    </source>
</evidence>
<dbReference type="InterPro" id="IPR056792">
    <property type="entry name" value="PRC_RimM"/>
</dbReference>
<dbReference type="SUPFAM" id="SSF50447">
    <property type="entry name" value="Translation proteins"/>
    <property type="match status" value="1"/>
</dbReference>
<feature type="domain" description="Ribosome maturation factor RimM PRC barrel" evidence="7">
    <location>
        <begin position="100"/>
        <end position="166"/>
    </location>
</feature>
<dbReference type="GO" id="GO:0005840">
    <property type="term" value="C:ribosome"/>
    <property type="evidence" value="ECO:0007669"/>
    <property type="project" value="InterPro"/>
</dbReference>
<comment type="subunit">
    <text evidence="5">Binds ribosomal protein uS19.</text>
</comment>
<evidence type="ECO:0000313" key="9">
    <source>
        <dbReference type="Proteomes" id="UP000198729"/>
    </source>
</evidence>
<evidence type="ECO:0000256" key="5">
    <source>
        <dbReference type="HAMAP-Rule" id="MF_00014"/>
    </source>
</evidence>
<comment type="similarity">
    <text evidence="5">Belongs to the RimM family.</text>
</comment>
<dbReference type="OrthoDB" id="9783509at2"/>
<evidence type="ECO:0000256" key="4">
    <source>
        <dbReference type="ARBA" id="ARBA00023186"/>
    </source>
</evidence>
<evidence type="ECO:0000256" key="1">
    <source>
        <dbReference type="ARBA" id="ARBA00022490"/>
    </source>
</evidence>
<dbReference type="Pfam" id="PF01782">
    <property type="entry name" value="RimM"/>
    <property type="match status" value="1"/>
</dbReference>
<comment type="domain">
    <text evidence="5">The PRC barrel domain binds ribosomal protein uS19.</text>
</comment>
<keyword evidence="2 5" id="KW-0690">Ribosome biogenesis</keyword>
<dbReference type="InterPro" id="IPR009000">
    <property type="entry name" value="Transl_B-barrel_sf"/>
</dbReference>
<dbReference type="GO" id="GO:0042274">
    <property type="term" value="P:ribosomal small subunit biogenesis"/>
    <property type="evidence" value="ECO:0007669"/>
    <property type="project" value="UniProtKB-UniRule"/>
</dbReference>
<name>A0A1G5SHJ3_9PROT</name>
<organism evidence="8 9">
    <name type="scientific">Nitrosomonas mobilis</name>
    <dbReference type="NCBI Taxonomy" id="51642"/>
    <lineage>
        <taxon>Bacteria</taxon>
        <taxon>Pseudomonadati</taxon>
        <taxon>Pseudomonadota</taxon>
        <taxon>Betaproteobacteria</taxon>
        <taxon>Nitrosomonadales</taxon>
        <taxon>Nitrosomonadaceae</taxon>
        <taxon>Nitrosomonas</taxon>
    </lineage>
</organism>
<dbReference type="AlphaFoldDB" id="A0A1G5SHJ3"/>
<dbReference type="InterPro" id="IPR011033">
    <property type="entry name" value="PRC_barrel-like_sf"/>
</dbReference>
<gene>
    <name evidence="5 8" type="primary">rimM</name>
    <name evidence="8" type="ORF">NSMM_600031</name>
</gene>
<reference evidence="8 9" key="1">
    <citation type="submission" date="2016-10" db="EMBL/GenBank/DDBJ databases">
        <authorList>
            <person name="de Groot N.N."/>
        </authorList>
    </citation>
    <scope>NUCLEOTIDE SEQUENCE [LARGE SCALE GENOMIC DNA]</scope>
    <source>
        <strain evidence="8">1</strain>
    </source>
</reference>
<dbReference type="PANTHER" id="PTHR33692">
    <property type="entry name" value="RIBOSOME MATURATION FACTOR RIMM"/>
    <property type="match status" value="1"/>
</dbReference>
<keyword evidence="3 5" id="KW-0698">rRNA processing</keyword>
<dbReference type="GO" id="GO:0005737">
    <property type="term" value="C:cytoplasm"/>
    <property type="evidence" value="ECO:0007669"/>
    <property type="project" value="UniProtKB-SubCell"/>
</dbReference>
<evidence type="ECO:0000256" key="3">
    <source>
        <dbReference type="ARBA" id="ARBA00022552"/>
    </source>
</evidence>
<dbReference type="SUPFAM" id="SSF50346">
    <property type="entry name" value="PRC-barrel domain"/>
    <property type="match status" value="1"/>
</dbReference>
<keyword evidence="1 5" id="KW-0963">Cytoplasm</keyword>
<dbReference type="EMBL" id="FMWO01000070">
    <property type="protein sequence ID" value="SCZ86562.1"/>
    <property type="molecule type" value="Genomic_DNA"/>
</dbReference>
<dbReference type="InterPro" id="IPR011961">
    <property type="entry name" value="RimM"/>
</dbReference>
<comment type="subcellular location">
    <subcellularLocation>
        <location evidence="5">Cytoplasm</location>
    </subcellularLocation>
</comment>
<feature type="domain" description="RimM N-terminal" evidence="6">
    <location>
        <begin position="4"/>
        <end position="85"/>
    </location>
</feature>
<evidence type="ECO:0000313" key="8">
    <source>
        <dbReference type="EMBL" id="SCZ86562.1"/>
    </source>
</evidence>
<evidence type="ECO:0000256" key="2">
    <source>
        <dbReference type="ARBA" id="ARBA00022517"/>
    </source>
</evidence>
<evidence type="ECO:0000259" key="7">
    <source>
        <dbReference type="Pfam" id="PF24986"/>
    </source>
</evidence>
<comment type="function">
    <text evidence="5">An accessory protein needed during the final step in the assembly of 30S ribosomal subunit, possibly for assembly of the head region. Essential for efficient processing of 16S rRNA. May be needed both before and after RbfA during the maturation of 16S rRNA. It has affinity for free ribosomal 30S subunits but not for 70S ribosomes.</text>
</comment>
<dbReference type="Gene3D" id="2.30.30.240">
    <property type="entry name" value="PRC-barrel domain"/>
    <property type="match status" value="1"/>
</dbReference>
<accession>A0A1G5SHJ3</accession>
<sequence length="169" mass="18826">MVILGHVNGPHGIRGQIKVVSYTERSDGLRDYPIWWFGKQDEQWIALHPEDCSVSGKYIIAKLREYNDRLSVAALAGQQIAVPRSHLPSLPDNGEDGYYWADLIGSNVINLRGEILGQVTGLLETGANDALQIRLPESTRVLLIPFIDQVIANVDLSSREITVDWSADY</sequence>
<proteinExistence type="inferred from homology"/>
<dbReference type="GO" id="GO:0006364">
    <property type="term" value="P:rRNA processing"/>
    <property type="evidence" value="ECO:0007669"/>
    <property type="project" value="UniProtKB-UniRule"/>
</dbReference>
<dbReference type="InterPro" id="IPR036976">
    <property type="entry name" value="RimM_N_sf"/>
</dbReference>
<keyword evidence="4 5" id="KW-0143">Chaperone</keyword>
<dbReference type="PANTHER" id="PTHR33692:SF1">
    <property type="entry name" value="RIBOSOME MATURATION FACTOR RIMM"/>
    <property type="match status" value="1"/>
</dbReference>
<protein>
    <recommendedName>
        <fullName evidence="5">Ribosome maturation factor RimM</fullName>
    </recommendedName>
</protein>
<dbReference type="InterPro" id="IPR002676">
    <property type="entry name" value="RimM_N"/>
</dbReference>
<dbReference type="HAMAP" id="MF_00014">
    <property type="entry name" value="Ribosome_mat_RimM"/>
    <property type="match status" value="1"/>
</dbReference>
<dbReference type="NCBIfam" id="TIGR02273">
    <property type="entry name" value="16S_RimM"/>
    <property type="match status" value="1"/>
</dbReference>
<dbReference type="STRING" id="51642.NSMM_600031"/>
<dbReference type="Gene3D" id="2.40.30.60">
    <property type="entry name" value="RimM"/>
    <property type="match status" value="1"/>
</dbReference>
<dbReference type="GO" id="GO:0043022">
    <property type="term" value="F:ribosome binding"/>
    <property type="evidence" value="ECO:0007669"/>
    <property type="project" value="InterPro"/>
</dbReference>
<dbReference type="Pfam" id="PF24986">
    <property type="entry name" value="PRC_RimM"/>
    <property type="match status" value="1"/>
</dbReference>
<dbReference type="Proteomes" id="UP000198729">
    <property type="component" value="Unassembled WGS sequence"/>
</dbReference>
<keyword evidence="9" id="KW-1185">Reference proteome</keyword>